<gene>
    <name evidence="2" type="ORF">GCM10011273_04870</name>
</gene>
<keyword evidence="3" id="KW-1185">Reference proteome</keyword>
<dbReference type="Gene3D" id="3.40.50.1820">
    <property type="entry name" value="alpha/beta hydrolase"/>
    <property type="match status" value="1"/>
</dbReference>
<dbReference type="EMBL" id="BMZB01000001">
    <property type="protein sequence ID" value="GGZ22996.1"/>
    <property type="molecule type" value="Genomic_DNA"/>
</dbReference>
<dbReference type="InterPro" id="IPR029058">
    <property type="entry name" value="AB_hydrolase_fold"/>
</dbReference>
<evidence type="ECO:0000313" key="2">
    <source>
        <dbReference type="EMBL" id="GGZ22996.1"/>
    </source>
</evidence>
<evidence type="ECO:0000259" key="1">
    <source>
        <dbReference type="Pfam" id="PF06850"/>
    </source>
</evidence>
<organism evidence="2 3">
    <name type="scientific">Asticcacaulis endophyticus</name>
    <dbReference type="NCBI Taxonomy" id="1395890"/>
    <lineage>
        <taxon>Bacteria</taxon>
        <taxon>Pseudomonadati</taxon>
        <taxon>Pseudomonadota</taxon>
        <taxon>Alphaproteobacteria</taxon>
        <taxon>Caulobacterales</taxon>
        <taxon>Caulobacteraceae</taxon>
        <taxon>Asticcacaulis</taxon>
    </lineage>
</organism>
<accession>A0A918PU95</accession>
<dbReference type="Pfam" id="PF06850">
    <property type="entry name" value="PHB_depo_C"/>
    <property type="match status" value="1"/>
</dbReference>
<dbReference type="NCBIfam" id="TIGR01849">
    <property type="entry name" value="PHB_depoly_PhaZ"/>
    <property type="match status" value="1"/>
</dbReference>
<dbReference type="PANTHER" id="PTHR36837:SF4">
    <property type="entry name" value="BLR0908 PROTEIN"/>
    <property type="match status" value="1"/>
</dbReference>
<sequence>MLYSLHEYAYYSAAPMRALAQMTRDFWGSKANPASDTALGRTLYASAELFSNVTRRYGKPDWRIDSVTINDTPVRVQIVEDWSTPWVRLLRFQRDNADLRRAGVKKTAPAVLIVAPLSGHYATLLRGTVQEFLLDHDVYITDWVNARQVPVLEGRFDFYSYMDHIQQMLEFIGSRIHVVGVCQPGPPVLATACLMAEDNHPNRPASMTFMGSPIDARFNPTVTNNLAEERPFAWFKSNMVHNVPPPYPGVGRRVYPGFVQLYSFMSMNEERHMDALKSYFSNLVEDDGDGVEKHLEFYDEYLSVLDLTEEFYLQTIDLVFQKHALPKGELVHNGRTVKPQAITDIALMTVEGEKDDISGVGQTQAAHEICPNIPADMKELYVQAGAGHYGVFNGRRFRESIYPKIRDFIAKTDANL</sequence>
<reference evidence="2" key="2">
    <citation type="submission" date="2020-09" db="EMBL/GenBank/DDBJ databases">
        <authorList>
            <person name="Sun Q."/>
            <person name="Kim S."/>
        </authorList>
    </citation>
    <scope>NUCLEOTIDE SEQUENCE</scope>
    <source>
        <strain evidence="2">KCTC 32296</strain>
    </source>
</reference>
<dbReference type="PANTHER" id="PTHR36837">
    <property type="entry name" value="POLY(3-HYDROXYALKANOATE) POLYMERASE SUBUNIT PHAC"/>
    <property type="match status" value="1"/>
</dbReference>
<evidence type="ECO:0000313" key="3">
    <source>
        <dbReference type="Proteomes" id="UP000662572"/>
    </source>
</evidence>
<dbReference type="PIRSF" id="PIRSF020818">
    <property type="entry name" value="PHB_depoly_PhaZ"/>
    <property type="match status" value="1"/>
</dbReference>
<dbReference type="SUPFAM" id="SSF53474">
    <property type="entry name" value="alpha/beta-Hydrolases"/>
    <property type="match status" value="1"/>
</dbReference>
<name>A0A918PU95_9CAUL</name>
<dbReference type="InterPro" id="IPR009656">
    <property type="entry name" value="PHB_depo_C"/>
</dbReference>
<proteinExistence type="predicted"/>
<dbReference type="RefSeq" id="WP_189484767.1">
    <property type="nucleotide sequence ID" value="NZ_BMZB01000001.1"/>
</dbReference>
<protein>
    <submittedName>
        <fullName evidence="2">Esterase</fullName>
    </submittedName>
</protein>
<reference evidence="2" key="1">
    <citation type="journal article" date="2014" name="Int. J. Syst. Evol. Microbiol.">
        <title>Complete genome sequence of Corynebacterium casei LMG S-19264T (=DSM 44701T), isolated from a smear-ripened cheese.</title>
        <authorList>
            <consortium name="US DOE Joint Genome Institute (JGI-PGF)"/>
            <person name="Walter F."/>
            <person name="Albersmeier A."/>
            <person name="Kalinowski J."/>
            <person name="Ruckert C."/>
        </authorList>
    </citation>
    <scope>NUCLEOTIDE SEQUENCE</scope>
    <source>
        <strain evidence="2">KCTC 32296</strain>
    </source>
</reference>
<dbReference type="InterPro" id="IPR051321">
    <property type="entry name" value="PHA/PHB_synthase"/>
</dbReference>
<dbReference type="Proteomes" id="UP000662572">
    <property type="component" value="Unassembled WGS sequence"/>
</dbReference>
<feature type="domain" description="PHB de-polymerase C-terminal" evidence="1">
    <location>
        <begin position="211"/>
        <end position="412"/>
    </location>
</feature>
<dbReference type="InterPro" id="IPR010915">
    <property type="entry name" value="PHB_depoly_PhaZ"/>
</dbReference>
<comment type="caution">
    <text evidence="2">The sequence shown here is derived from an EMBL/GenBank/DDBJ whole genome shotgun (WGS) entry which is preliminary data.</text>
</comment>
<dbReference type="AlphaFoldDB" id="A0A918PU95"/>